<feature type="region of interest" description="Disordered" evidence="1">
    <location>
        <begin position="234"/>
        <end position="272"/>
    </location>
</feature>
<dbReference type="GeneID" id="40314861"/>
<dbReference type="PANTHER" id="PTHR39666:SF1">
    <property type="entry name" value="NUCLEAR PORE COMPLEX NUP2_50_61 DOMAIN-CONTAINING PROTEIN"/>
    <property type="match status" value="1"/>
</dbReference>
<dbReference type="AlphaFoldDB" id="A0A3R7LKE1"/>
<accession>A0A3R7LKE1</accession>
<feature type="compositionally biased region" description="Pro residues" evidence="1">
    <location>
        <begin position="69"/>
        <end position="84"/>
    </location>
</feature>
<reference evidence="2 3" key="1">
    <citation type="journal article" date="2018" name="BMC Genomics">
        <title>Genomic comparison of Trypanosoma conorhini and Trypanosoma rangeli to Trypanosoma cruzi strains of high and low virulence.</title>
        <authorList>
            <person name="Bradwell K.R."/>
            <person name="Koparde V.N."/>
            <person name="Matveyev A.V."/>
            <person name="Serrano M.G."/>
            <person name="Alves J.M."/>
            <person name="Parikh H."/>
            <person name="Huang B."/>
            <person name="Lee V."/>
            <person name="Espinosa-Alvarez O."/>
            <person name="Ortiz P.A."/>
            <person name="Costa-Martins A.G."/>
            <person name="Teixeira M.M."/>
            <person name="Buck G.A."/>
        </authorList>
    </citation>
    <scope>NUCLEOTIDE SEQUENCE [LARGE SCALE GENOMIC DNA]</scope>
    <source>
        <strain evidence="2 3">025E</strain>
    </source>
</reference>
<feature type="region of interest" description="Disordered" evidence="1">
    <location>
        <begin position="56"/>
        <end position="113"/>
    </location>
</feature>
<name>A0A3R7LKE1_9TRYP</name>
<dbReference type="Proteomes" id="UP000284403">
    <property type="component" value="Unassembled WGS sequence"/>
</dbReference>
<keyword evidence="3" id="KW-1185">Reference proteome</keyword>
<proteinExistence type="predicted"/>
<sequence length="390" mass="42758">MSAAEAPRPPGVPAGYRDRLVHFFQRHDATKLRRVDALLEKYAGKEERLLHALAQTYASRPPRPEASPADPPARGPQEECPPPAEGHGECRAAAAALPDADQPPPSTAPAERDDYKRRLTSFFLLYDSAKVPHVDTLLRKYRGREAGVMESLVRRFGPEPSNLKEPPSAEEAEEVSVVAPISDAALAARLRRFYAHHDAKELQGSHVDELVHNFREAPEALFEELTQVYGPEPAEAEAVPQPQPQLSAEAKGEALRPAESSATLAPDGSVTDVGPTLSGSTVLSAATAEKSPRAVDVSAFISLFTAEWCPTEEQQADASRRLDAFFHPGSARPSCQAAQRSPFAVAAEASLDPHTWLPPDAPQEELQRWREDKLLLPDRLAWRRRQASRR</sequence>
<dbReference type="OrthoDB" id="277199at2759"/>
<protein>
    <submittedName>
        <fullName evidence="2">Uncharacterized protein</fullName>
    </submittedName>
</protein>
<gene>
    <name evidence="2" type="ORF">Tco025E_01250</name>
</gene>
<dbReference type="PANTHER" id="PTHR39666">
    <property type="entry name" value="RANBP2-TYPE DOMAIN-CONTAINING PROTEIN"/>
    <property type="match status" value="1"/>
</dbReference>
<evidence type="ECO:0000313" key="2">
    <source>
        <dbReference type="EMBL" id="RNF26389.1"/>
    </source>
</evidence>
<evidence type="ECO:0000256" key="1">
    <source>
        <dbReference type="SAM" id="MobiDB-lite"/>
    </source>
</evidence>
<organism evidence="2 3">
    <name type="scientific">Trypanosoma conorhini</name>
    <dbReference type="NCBI Taxonomy" id="83891"/>
    <lineage>
        <taxon>Eukaryota</taxon>
        <taxon>Discoba</taxon>
        <taxon>Euglenozoa</taxon>
        <taxon>Kinetoplastea</taxon>
        <taxon>Metakinetoplastina</taxon>
        <taxon>Trypanosomatida</taxon>
        <taxon>Trypanosomatidae</taxon>
        <taxon>Trypanosoma</taxon>
    </lineage>
</organism>
<dbReference type="EMBL" id="MKKU01000044">
    <property type="protein sequence ID" value="RNF26389.1"/>
    <property type="molecule type" value="Genomic_DNA"/>
</dbReference>
<evidence type="ECO:0000313" key="3">
    <source>
        <dbReference type="Proteomes" id="UP000284403"/>
    </source>
</evidence>
<comment type="caution">
    <text evidence="2">The sequence shown here is derived from an EMBL/GenBank/DDBJ whole genome shotgun (WGS) entry which is preliminary data.</text>
</comment>
<dbReference type="RefSeq" id="XP_029231595.1">
    <property type="nucleotide sequence ID" value="XM_029368188.1"/>
</dbReference>